<name>A0A4R6DRC6_SCAGO</name>
<evidence type="ECO:0000313" key="9">
    <source>
        <dbReference type="EMBL" id="TDN47600.1"/>
    </source>
</evidence>
<dbReference type="SMART" id="SM00287">
    <property type="entry name" value="SH3b"/>
    <property type="match status" value="1"/>
</dbReference>
<evidence type="ECO:0000256" key="3">
    <source>
        <dbReference type="ARBA" id="ARBA00022729"/>
    </source>
</evidence>
<dbReference type="GO" id="GO:0016020">
    <property type="term" value="C:membrane"/>
    <property type="evidence" value="ECO:0007669"/>
    <property type="project" value="UniProtKB-SubCell"/>
</dbReference>
<evidence type="ECO:0000256" key="4">
    <source>
        <dbReference type="ARBA" id="ARBA00022989"/>
    </source>
</evidence>
<reference evidence="9 10" key="1">
    <citation type="submission" date="2019-03" db="EMBL/GenBank/DDBJ databases">
        <title>Genomic analyses of the natural microbiome of Caenorhabditis elegans.</title>
        <authorList>
            <person name="Samuel B."/>
        </authorList>
    </citation>
    <scope>NUCLEOTIDE SEQUENCE [LARGE SCALE GENOMIC DNA]</scope>
    <source>
        <strain evidence="9 10">BIGb0156</strain>
    </source>
</reference>
<dbReference type="EMBL" id="SNVX01000031">
    <property type="protein sequence ID" value="TDN47600.1"/>
    <property type="molecule type" value="Genomic_DNA"/>
</dbReference>
<feature type="domain" description="SH3b" evidence="8">
    <location>
        <begin position="45"/>
        <end position="111"/>
    </location>
</feature>
<evidence type="ECO:0000256" key="1">
    <source>
        <dbReference type="ARBA" id="ARBA00004167"/>
    </source>
</evidence>
<proteinExistence type="predicted"/>
<dbReference type="Gene3D" id="2.30.30.40">
    <property type="entry name" value="SH3 Domains"/>
    <property type="match status" value="1"/>
</dbReference>
<keyword evidence="5 7" id="KW-0472">Membrane</keyword>
<accession>A0A4R6DRC6</accession>
<sequence length="228" mass="25506">MPGIVRLMPLLSIHFMTITNDLMPKLRLIGLTLFALSVSAVVHAEETRYVSDELNTWVRSGPGDNYRLAGTVTAGEAVTLLQTNDATQYGQVRDSNGRTAWIPLKELTSEPSFKTRVPDLESQVKTLTDKLTNIDTTWNQRTADMQKKVAQSDSVINGLKDQNQKLKNELIVAQKKVSAANLQLDDKQRTIIMQWFMYGGGVLGVGLILGLVLPRLVPSRKRNDRWMN</sequence>
<evidence type="ECO:0000256" key="5">
    <source>
        <dbReference type="ARBA" id="ARBA00023136"/>
    </source>
</evidence>
<dbReference type="NCBIfam" id="TIGR04211">
    <property type="entry name" value="SH3_and_anchor"/>
    <property type="match status" value="1"/>
</dbReference>
<evidence type="ECO:0000259" key="8">
    <source>
        <dbReference type="PROSITE" id="PS51781"/>
    </source>
</evidence>
<dbReference type="Proteomes" id="UP000295530">
    <property type="component" value="Unassembled WGS sequence"/>
</dbReference>
<dbReference type="PIRSF" id="PIRSF006158">
    <property type="entry name" value="UCP006158_SH3"/>
    <property type="match status" value="1"/>
</dbReference>
<evidence type="ECO:0000256" key="6">
    <source>
        <dbReference type="SAM" id="Coils"/>
    </source>
</evidence>
<keyword evidence="6" id="KW-0175">Coiled coil</keyword>
<dbReference type="Pfam" id="PF08239">
    <property type="entry name" value="SH3_3"/>
    <property type="match status" value="1"/>
</dbReference>
<evidence type="ECO:0000256" key="2">
    <source>
        <dbReference type="ARBA" id="ARBA00022692"/>
    </source>
</evidence>
<gene>
    <name evidence="9" type="ORF">EC847_1319</name>
</gene>
<feature type="coiled-coil region" evidence="6">
    <location>
        <begin position="149"/>
        <end position="183"/>
    </location>
</feature>
<keyword evidence="3" id="KW-0732">Signal</keyword>
<organism evidence="9 10">
    <name type="scientific">Scandinavium goeteborgense</name>
    <dbReference type="NCBI Taxonomy" id="1851514"/>
    <lineage>
        <taxon>Bacteria</taxon>
        <taxon>Pseudomonadati</taxon>
        <taxon>Pseudomonadota</taxon>
        <taxon>Gammaproteobacteria</taxon>
        <taxon>Enterobacterales</taxon>
        <taxon>Enterobacteriaceae</taxon>
        <taxon>Scandinavium</taxon>
    </lineage>
</organism>
<feature type="transmembrane region" description="Helical" evidence="7">
    <location>
        <begin position="195"/>
        <end position="217"/>
    </location>
</feature>
<protein>
    <submittedName>
        <fullName evidence="9">SH3 domain protein</fullName>
    </submittedName>
</protein>
<dbReference type="PROSITE" id="PS51781">
    <property type="entry name" value="SH3B"/>
    <property type="match status" value="1"/>
</dbReference>
<keyword evidence="2 7" id="KW-0812">Transmembrane</keyword>
<keyword evidence="4 7" id="KW-1133">Transmembrane helix</keyword>
<evidence type="ECO:0000313" key="10">
    <source>
        <dbReference type="Proteomes" id="UP000295530"/>
    </source>
</evidence>
<evidence type="ECO:0000256" key="7">
    <source>
        <dbReference type="SAM" id="Phobius"/>
    </source>
</evidence>
<dbReference type="InterPro" id="IPR016476">
    <property type="entry name" value="SH3_dom_pro"/>
</dbReference>
<comment type="subcellular location">
    <subcellularLocation>
        <location evidence="1">Membrane</location>
        <topology evidence="1">Single-pass membrane protein</topology>
    </subcellularLocation>
</comment>
<dbReference type="InterPro" id="IPR003646">
    <property type="entry name" value="SH3-like_bac-type"/>
</dbReference>
<comment type="caution">
    <text evidence="9">The sequence shown here is derived from an EMBL/GenBank/DDBJ whole genome shotgun (WGS) entry which is preliminary data.</text>
</comment>
<dbReference type="AlphaFoldDB" id="A0A4R6DRC6"/>
<keyword evidence="10" id="KW-1185">Reference proteome</keyword>